<dbReference type="PANTHER" id="PTHR48014">
    <property type="entry name" value="SERINE/THREONINE-PROTEIN KINASE FRAY2"/>
    <property type="match status" value="1"/>
</dbReference>
<organism evidence="3 4">
    <name type="scientific">Nyssa sinensis</name>
    <dbReference type="NCBI Taxonomy" id="561372"/>
    <lineage>
        <taxon>Eukaryota</taxon>
        <taxon>Viridiplantae</taxon>
        <taxon>Streptophyta</taxon>
        <taxon>Embryophyta</taxon>
        <taxon>Tracheophyta</taxon>
        <taxon>Spermatophyta</taxon>
        <taxon>Magnoliopsida</taxon>
        <taxon>eudicotyledons</taxon>
        <taxon>Gunneridae</taxon>
        <taxon>Pentapetalae</taxon>
        <taxon>asterids</taxon>
        <taxon>Cornales</taxon>
        <taxon>Nyssaceae</taxon>
        <taxon>Nyssa</taxon>
    </lineage>
</organism>
<dbReference type="InterPro" id="IPR047173">
    <property type="entry name" value="STRAD_A/B-like"/>
</dbReference>
<keyword evidence="4" id="KW-1185">Reference proteome</keyword>
<dbReference type="SMART" id="SM00220">
    <property type="entry name" value="S_TKc"/>
    <property type="match status" value="1"/>
</dbReference>
<proteinExistence type="inferred from homology"/>
<sequence length="537" mass="60566">MPSKHIEVTVGDAAQLVANPRFTKWKIADRHLQSAINATIHPSLLPHVVNLKHAFEDINSMQVLLRGSSKNGLYPVHKAYKSFTSIPTSISNSSAFYTTVPIWHKSITRSSHKPITQNQSKIRVRMHAFMAHQEQGNVDQYPHDSKCYQNLEVISRGVNAIVYKAICVPINSTVVAIKAIDLDRSRADFEELVRREADTMSLLSHPNILKAHCTFTVDRQLWVVMPFMSNGSLQSIMSSSFPDGLPEPFITIVLKETLKALSYLHDRSRGHIHGDIKPGNILIDSNGSVKLSDFVVSASFYNSAESSSWSSSGLFGTPPYWMPVEVIYPSSGGYDSKADIWCFGITALELAHGRPPLSHLPPSKSVTMKIRERFRIRSSDYEYEKSQNSKSNFSQSFKNMVRLCLWFRQDPSKRPSADQLLQHSLFKNVNGSDLSVQNVLQGLPSVEKRFVKTEEERESWGECENVEETEIIGWIFNVDDFELNPVVVPPIDSDTSNAISDERMRQAGGKVNVGDQEVRREEQLMQMIQNLTNDLEE</sequence>
<dbReference type="Gene3D" id="1.10.510.10">
    <property type="entry name" value="Transferase(Phosphotransferase) domain 1"/>
    <property type="match status" value="1"/>
</dbReference>
<reference evidence="3 4" key="1">
    <citation type="submission" date="2019-09" db="EMBL/GenBank/DDBJ databases">
        <title>A chromosome-level genome assembly of the Chinese tupelo Nyssa sinensis.</title>
        <authorList>
            <person name="Yang X."/>
            <person name="Kang M."/>
            <person name="Yang Y."/>
            <person name="Xiong H."/>
            <person name="Wang M."/>
            <person name="Zhang Z."/>
            <person name="Wang Z."/>
            <person name="Wu H."/>
            <person name="Ma T."/>
            <person name="Liu J."/>
            <person name="Xi Z."/>
        </authorList>
    </citation>
    <scope>NUCLEOTIDE SEQUENCE [LARGE SCALE GENOMIC DNA]</scope>
    <source>
        <strain evidence="3">J267</strain>
        <tissue evidence="3">Leaf</tissue>
    </source>
</reference>
<dbReference type="OrthoDB" id="248923at2759"/>
<gene>
    <name evidence="3" type="ORF">F0562_007505</name>
</gene>
<feature type="domain" description="Protein kinase" evidence="2">
    <location>
        <begin position="148"/>
        <end position="426"/>
    </location>
</feature>
<dbReference type="PROSITE" id="PS50011">
    <property type="entry name" value="PROTEIN_KINASE_DOM"/>
    <property type="match status" value="1"/>
</dbReference>
<dbReference type="GO" id="GO:0005524">
    <property type="term" value="F:ATP binding"/>
    <property type="evidence" value="ECO:0007669"/>
    <property type="project" value="InterPro"/>
</dbReference>
<dbReference type="Proteomes" id="UP000325577">
    <property type="component" value="Linkage Group LG3"/>
</dbReference>
<accession>A0A5J5A427</accession>
<dbReference type="GO" id="GO:0004672">
    <property type="term" value="F:protein kinase activity"/>
    <property type="evidence" value="ECO:0007669"/>
    <property type="project" value="InterPro"/>
</dbReference>
<evidence type="ECO:0000256" key="1">
    <source>
        <dbReference type="ARBA" id="ARBA00008874"/>
    </source>
</evidence>
<dbReference type="InterPro" id="IPR000719">
    <property type="entry name" value="Prot_kinase_dom"/>
</dbReference>
<evidence type="ECO:0000259" key="2">
    <source>
        <dbReference type="PROSITE" id="PS50011"/>
    </source>
</evidence>
<evidence type="ECO:0000313" key="3">
    <source>
        <dbReference type="EMBL" id="KAA8525613.1"/>
    </source>
</evidence>
<dbReference type="SUPFAM" id="SSF56112">
    <property type="entry name" value="Protein kinase-like (PK-like)"/>
    <property type="match status" value="1"/>
</dbReference>
<dbReference type="GO" id="GO:0043539">
    <property type="term" value="F:protein serine/threonine kinase activator activity"/>
    <property type="evidence" value="ECO:0007669"/>
    <property type="project" value="InterPro"/>
</dbReference>
<dbReference type="InterPro" id="IPR011009">
    <property type="entry name" value="Kinase-like_dom_sf"/>
</dbReference>
<name>A0A5J5A427_9ASTE</name>
<dbReference type="PANTHER" id="PTHR48014:SF7">
    <property type="entry name" value="SERINE_THREONINE-PROTEIN KINASE BLUS1"/>
    <property type="match status" value="1"/>
</dbReference>
<evidence type="ECO:0000313" key="4">
    <source>
        <dbReference type="Proteomes" id="UP000325577"/>
    </source>
</evidence>
<protein>
    <recommendedName>
        <fullName evidence="2">Protein kinase domain-containing protein</fullName>
    </recommendedName>
</protein>
<dbReference type="AlphaFoldDB" id="A0A5J5A427"/>
<comment type="similarity">
    <text evidence="1">Belongs to the protein kinase superfamily. STE Ser/Thr protein kinase family. STE20 subfamily.</text>
</comment>
<dbReference type="Pfam" id="PF00069">
    <property type="entry name" value="Pkinase"/>
    <property type="match status" value="1"/>
</dbReference>
<dbReference type="Gene3D" id="3.30.200.20">
    <property type="entry name" value="Phosphorylase Kinase, domain 1"/>
    <property type="match status" value="1"/>
</dbReference>
<dbReference type="EMBL" id="CM018046">
    <property type="protein sequence ID" value="KAA8525613.1"/>
    <property type="molecule type" value="Genomic_DNA"/>
</dbReference>